<protein>
    <recommendedName>
        <fullName evidence="1">Actin-like protein N-terminal domain-containing protein</fullName>
    </recommendedName>
</protein>
<accession>F8X2M1</accession>
<proteinExistence type="predicted"/>
<dbReference type="HOGENOM" id="CLU_810670_0_0_10"/>
<dbReference type="EMBL" id="ADLW01000013">
    <property type="protein sequence ID" value="EGK05711.1"/>
    <property type="molecule type" value="Genomic_DNA"/>
</dbReference>
<dbReference type="InterPro" id="IPR040607">
    <property type="entry name" value="ALP_N"/>
</dbReference>
<name>F8X2M1_9BACT</name>
<evidence type="ECO:0000259" key="1">
    <source>
        <dbReference type="Pfam" id="PF17989"/>
    </source>
</evidence>
<sequence>MLNTFLKKPMYEIQSFPSLIEINNTVLSQTSKDLLHGLKIQHNDKWYICGDLALNEGQLPHKLINSSPDDIDYQLLAKASILLAQDKIEQPLTITTGFPYSTYYIYRDKAVEFFKKTHLLDYDASTHNAGNKKKVVLDVQRVEVIPEIVGCTIAIRKGQPNVSGSFFVFSCGFGTFESILSTDSGIVEQAMVSTHGIRYAVNLMINELRSKYYLELRNINQLDDAFQRGYIFLNRQNVDLREIRKNVIQTYYQEVISPNLRNIINDSNLVKTNRIYLCGGAMYYQELVDCFIAEFGHFTEITVLDNPETLASKGYALNSLRLSGRKSSALGIDIGNATTVVTNFIGE</sequence>
<keyword evidence="3" id="KW-1185">Reference proteome</keyword>
<dbReference type="Gene3D" id="3.30.420.40">
    <property type="match status" value="2"/>
</dbReference>
<evidence type="ECO:0000313" key="3">
    <source>
        <dbReference type="Proteomes" id="UP000006420"/>
    </source>
</evidence>
<dbReference type="AlphaFoldDB" id="F8X2M1"/>
<evidence type="ECO:0000313" key="2">
    <source>
        <dbReference type="EMBL" id="EGK05711.1"/>
    </source>
</evidence>
<dbReference type="Proteomes" id="UP000006420">
    <property type="component" value="Unassembled WGS sequence"/>
</dbReference>
<dbReference type="Pfam" id="PF17989">
    <property type="entry name" value="ALP_N"/>
    <property type="match status" value="1"/>
</dbReference>
<gene>
    <name evidence="2" type="ORF">HMPREF9456_02513</name>
</gene>
<reference evidence="2 3" key="1">
    <citation type="submission" date="2011-04" db="EMBL/GenBank/DDBJ databases">
        <title>The Genome Sequence of Dysgonomonas mossii DSM 22836.</title>
        <authorList>
            <consortium name="The Broad Institute Genome Sequencing Platform"/>
            <person name="Earl A."/>
            <person name="Ward D."/>
            <person name="Feldgarden M."/>
            <person name="Gevers D."/>
            <person name="Pudlo N."/>
            <person name="Martens E."/>
            <person name="Allen-Vercoe E."/>
            <person name="Young S.K."/>
            <person name="Zeng Q."/>
            <person name="Gargeya S."/>
            <person name="Fitzgerald M."/>
            <person name="Haas B."/>
            <person name="Abouelleil A."/>
            <person name="Alvarado L."/>
            <person name="Arachchi H.M."/>
            <person name="Berlin A."/>
            <person name="Brown A."/>
            <person name="Chapman S.B."/>
            <person name="Chen Z."/>
            <person name="Dunbar C."/>
            <person name="Freedman E."/>
            <person name="Gearin G."/>
            <person name="Gellesch M."/>
            <person name="Goldberg J."/>
            <person name="Griggs A."/>
            <person name="Gujja S."/>
            <person name="Heiman D."/>
            <person name="Howarth C."/>
            <person name="Larson L."/>
            <person name="Lui A."/>
            <person name="MacDonald P.J.P."/>
            <person name="Mehta T."/>
            <person name="Montmayeur A."/>
            <person name="Murphy C."/>
            <person name="Neiman D."/>
            <person name="Pearson M."/>
            <person name="Priest M."/>
            <person name="Roberts A."/>
            <person name="Saif S."/>
            <person name="Shea T."/>
            <person name="Shenoy N."/>
            <person name="Sisk P."/>
            <person name="Stolte C."/>
            <person name="Sykes S."/>
            <person name="Yandava C."/>
            <person name="Wortman J."/>
            <person name="Nusbaum C."/>
            <person name="Birren B."/>
        </authorList>
    </citation>
    <scope>NUCLEOTIDE SEQUENCE [LARGE SCALE GENOMIC DNA]</scope>
    <source>
        <strain evidence="2 3">DSM 22836</strain>
    </source>
</reference>
<dbReference type="eggNOG" id="ENOG502Z9RH">
    <property type="taxonomic scope" value="Bacteria"/>
</dbReference>
<dbReference type="SUPFAM" id="SSF53067">
    <property type="entry name" value="Actin-like ATPase domain"/>
    <property type="match status" value="2"/>
</dbReference>
<feature type="domain" description="Actin-like protein N-terminal" evidence="1">
    <location>
        <begin position="12"/>
        <end position="150"/>
    </location>
</feature>
<dbReference type="STRING" id="742767.HMPREF9456_02513"/>
<organism evidence="2 3">
    <name type="scientific">Dysgonomonas mossii DSM 22836</name>
    <dbReference type="NCBI Taxonomy" id="742767"/>
    <lineage>
        <taxon>Bacteria</taxon>
        <taxon>Pseudomonadati</taxon>
        <taxon>Bacteroidota</taxon>
        <taxon>Bacteroidia</taxon>
        <taxon>Bacteroidales</taxon>
        <taxon>Dysgonomonadaceae</taxon>
        <taxon>Dysgonomonas</taxon>
    </lineage>
</organism>
<comment type="caution">
    <text evidence="2">The sequence shown here is derived from an EMBL/GenBank/DDBJ whole genome shotgun (WGS) entry which is preliminary data.</text>
</comment>
<dbReference type="InterPro" id="IPR043129">
    <property type="entry name" value="ATPase_NBD"/>
</dbReference>